<accession>A0A7S9LUG7</accession>
<dbReference type="AlphaFoldDB" id="A0A7S9LUG7"/>
<evidence type="ECO:0000256" key="7">
    <source>
        <dbReference type="SAM" id="SignalP"/>
    </source>
</evidence>
<dbReference type="RefSeq" id="WP_196104678.1">
    <property type="nucleotide sequence ID" value="NZ_CP064942.1"/>
</dbReference>
<reference evidence="9 10" key="1">
    <citation type="submission" date="2020-11" db="EMBL/GenBank/DDBJ databases">
        <title>Description of Pontivivens ytuae sp. nov. isolated from deep sea sediment of Mariana Trench.</title>
        <authorList>
            <person name="Wang Z."/>
            <person name="Sun Q.-L."/>
            <person name="Xu X.-D."/>
            <person name="Tang Y.-Z."/>
            <person name="Zhang J."/>
        </authorList>
    </citation>
    <scope>NUCLEOTIDE SEQUENCE [LARGE SCALE GENOMIC DNA]</scope>
    <source>
        <strain evidence="9 10">MT2928</strain>
    </source>
</reference>
<feature type="chain" id="PRO_5032300034" evidence="7">
    <location>
        <begin position="22"/>
        <end position="249"/>
    </location>
</feature>
<dbReference type="GO" id="GO:0004222">
    <property type="term" value="F:metalloendopeptidase activity"/>
    <property type="evidence" value="ECO:0007669"/>
    <property type="project" value="InterPro"/>
</dbReference>
<name>A0A7S9LUG7_9RHOB</name>
<evidence type="ECO:0000313" key="10">
    <source>
        <dbReference type="Proteomes" id="UP000594800"/>
    </source>
</evidence>
<dbReference type="PANTHER" id="PTHR22726:SF1">
    <property type="entry name" value="METALLOENDOPEPTIDASE OMA1, MITOCHONDRIAL"/>
    <property type="match status" value="1"/>
</dbReference>
<dbReference type="Gene3D" id="3.30.2010.10">
    <property type="entry name" value="Metalloproteases ('zincins'), catalytic domain"/>
    <property type="match status" value="1"/>
</dbReference>
<comment type="similarity">
    <text evidence="6">Belongs to the peptidase M48 family.</text>
</comment>
<dbReference type="PROSITE" id="PS51257">
    <property type="entry name" value="PROKAR_LIPOPROTEIN"/>
    <property type="match status" value="1"/>
</dbReference>
<sequence length="249" mass="26480">MRVLISAMALTVLAACETTYALPEVGGSANIPNRGAVAANRSVSSGESLMRQVAQRVEPIAESTCRQETGQSGQYCDFRILVEDTGDQPNAFQTFRDGRPLIIFNTAMLRTVRNDNEVAFIMSHEAGHHIAGHLQRRQQQVGLGGLLGAITIGALGGDPQQGADLGASVGSRAYSQAFELEADLLGTYIADRAGYDPVDGAASFARFGGSNSILSTHPPGPQRYNTVVAAARQIEQQRARGITPTIPRN</sequence>
<evidence type="ECO:0000256" key="3">
    <source>
        <dbReference type="ARBA" id="ARBA00022801"/>
    </source>
</evidence>
<dbReference type="GO" id="GO:0046872">
    <property type="term" value="F:metal ion binding"/>
    <property type="evidence" value="ECO:0007669"/>
    <property type="project" value="UniProtKB-KW"/>
</dbReference>
<dbReference type="InterPro" id="IPR051156">
    <property type="entry name" value="Mito/Outer_Membr_Metalloprot"/>
</dbReference>
<dbReference type="EMBL" id="CP064942">
    <property type="protein sequence ID" value="QPH55479.1"/>
    <property type="molecule type" value="Genomic_DNA"/>
</dbReference>
<keyword evidence="2" id="KW-0479">Metal-binding</keyword>
<dbReference type="GO" id="GO:0051603">
    <property type="term" value="P:proteolysis involved in protein catabolic process"/>
    <property type="evidence" value="ECO:0007669"/>
    <property type="project" value="TreeGrafter"/>
</dbReference>
<dbReference type="Proteomes" id="UP000594800">
    <property type="component" value="Chromosome"/>
</dbReference>
<feature type="signal peptide" evidence="7">
    <location>
        <begin position="1"/>
        <end position="21"/>
    </location>
</feature>
<evidence type="ECO:0000259" key="8">
    <source>
        <dbReference type="Pfam" id="PF01435"/>
    </source>
</evidence>
<keyword evidence="7" id="KW-0732">Signal</keyword>
<evidence type="ECO:0000256" key="1">
    <source>
        <dbReference type="ARBA" id="ARBA00022670"/>
    </source>
</evidence>
<proteinExistence type="inferred from homology"/>
<evidence type="ECO:0000313" key="9">
    <source>
        <dbReference type="EMBL" id="QPH55479.1"/>
    </source>
</evidence>
<evidence type="ECO:0000256" key="5">
    <source>
        <dbReference type="ARBA" id="ARBA00023049"/>
    </source>
</evidence>
<keyword evidence="3 6" id="KW-0378">Hydrolase</keyword>
<keyword evidence="5 6" id="KW-0482">Metalloprotease</keyword>
<dbReference type="GO" id="GO:0016020">
    <property type="term" value="C:membrane"/>
    <property type="evidence" value="ECO:0007669"/>
    <property type="project" value="TreeGrafter"/>
</dbReference>
<dbReference type="PANTHER" id="PTHR22726">
    <property type="entry name" value="METALLOENDOPEPTIDASE OMA1"/>
    <property type="match status" value="1"/>
</dbReference>
<dbReference type="Pfam" id="PF01435">
    <property type="entry name" value="Peptidase_M48"/>
    <property type="match status" value="1"/>
</dbReference>
<organism evidence="9 10">
    <name type="scientific">Pontivivens ytuae</name>
    <dbReference type="NCBI Taxonomy" id="2789856"/>
    <lineage>
        <taxon>Bacteria</taxon>
        <taxon>Pseudomonadati</taxon>
        <taxon>Pseudomonadota</taxon>
        <taxon>Alphaproteobacteria</taxon>
        <taxon>Rhodobacterales</taxon>
        <taxon>Paracoccaceae</taxon>
        <taxon>Pontivivens</taxon>
    </lineage>
</organism>
<comment type="cofactor">
    <cofactor evidence="6">
        <name>Zn(2+)</name>
        <dbReference type="ChEBI" id="CHEBI:29105"/>
    </cofactor>
    <text evidence="6">Binds 1 zinc ion per subunit.</text>
</comment>
<evidence type="ECO:0000256" key="4">
    <source>
        <dbReference type="ARBA" id="ARBA00022833"/>
    </source>
</evidence>
<gene>
    <name evidence="9" type="ORF">I0K15_07015</name>
</gene>
<dbReference type="InterPro" id="IPR001915">
    <property type="entry name" value="Peptidase_M48"/>
</dbReference>
<evidence type="ECO:0000256" key="2">
    <source>
        <dbReference type="ARBA" id="ARBA00022723"/>
    </source>
</evidence>
<keyword evidence="1 6" id="KW-0645">Protease</keyword>
<keyword evidence="10" id="KW-1185">Reference proteome</keyword>
<feature type="domain" description="Peptidase M48" evidence="8">
    <location>
        <begin position="62"/>
        <end position="227"/>
    </location>
</feature>
<dbReference type="KEGG" id="poz:I0K15_07015"/>
<protein>
    <submittedName>
        <fullName evidence="9">M48 family metalloprotease</fullName>
    </submittedName>
</protein>
<evidence type="ECO:0000256" key="6">
    <source>
        <dbReference type="RuleBase" id="RU003983"/>
    </source>
</evidence>
<keyword evidence="4 6" id="KW-0862">Zinc</keyword>